<evidence type="ECO:0000313" key="5">
    <source>
        <dbReference type="Proteomes" id="UP000823641"/>
    </source>
</evidence>
<dbReference type="InterPro" id="IPR014710">
    <property type="entry name" value="RmlC-like_jellyroll"/>
</dbReference>
<dbReference type="InterPro" id="IPR011051">
    <property type="entry name" value="RmlC_Cupin_sf"/>
</dbReference>
<dbReference type="InterPro" id="IPR054566">
    <property type="entry name" value="ManC/GMP-like_b-helix"/>
</dbReference>
<evidence type="ECO:0000259" key="3">
    <source>
        <dbReference type="Pfam" id="PF22640"/>
    </source>
</evidence>
<feature type="domain" description="Mannose-6-phosphate isomerase type II C-terminal" evidence="2">
    <location>
        <begin position="341"/>
        <end position="444"/>
    </location>
</feature>
<protein>
    <submittedName>
        <fullName evidence="4">Cupin domain-containing protein</fullName>
    </submittedName>
</protein>
<dbReference type="InterPro" id="IPR051161">
    <property type="entry name" value="Mannose-6P_isomerase_type2"/>
</dbReference>
<dbReference type="Pfam" id="PF00483">
    <property type="entry name" value="NTP_transferase"/>
    <property type="match status" value="1"/>
</dbReference>
<dbReference type="CDD" id="cd02213">
    <property type="entry name" value="cupin_PMI_typeII_C"/>
    <property type="match status" value="1"/>
</dbReference>
<sequence length="452" mass="50569">MRVILLSGGSGKRLWPLSNDTRSKQFLRLLEAPDGSSESMFQRMLRQLNDTGIAQSITIATSASQIDIISNQLLGREADVVTEPERRDTFPAIALSSAFLALEKGYGDDEVIVVVPCDAYTEKGYFDSIKTMVQAVKDNVAELVLMGICPTAPSTKFGYVVPKSQQKGGVALAVERFTEKPDSAKAKELIQQGAFWNGGVFAFRLGYLMNIVNKHIQVNSFTELRDRYAELPKISFDYEVAEKAQSVAVVPYKGKWKDLGTWNSMAEELPHPFSGYVIADETTSGTCIINELDDMPIISVGTKDMIVAASPDGILVCSKEASERQKPLVEQIKARPMYEERRWGTYRVIGNTTYPDGYRSLTKLLHLNAGKFISYQTHAKREEVWTFVDGEGLLVVNGEVRKVGRGDVVHIQPGMYHAIRALSELEFIEVQVGTELVEEDIQRYPWDWEKYL</sequence>
<name>A0A9D9HVR9_9BACT</name>
<accession>A0A9D9HVR9</accession>
<comment type="caution">
    <text evidence="4">The sequence shown here is derived from an EMBL/GenBank/DDBJ whole genome shotgun (WGS) entry which is preliminary data.</text>
</comment>
<proteinExistence type="predicted"/>
<dbReference type="InterPro" id="IPR029044">
    <property type="entry name" value="Nucleotide-diphossugar_trans"/>
</dbReference>
<dbReference type="Pfam" id="PF22640">
    <property type="entry name" value="ManC_GMP_beta-helix"/>
    <property type="match status" value="1"/>
</dbReference>
<dbReference type="PANTHER" id="PTHR46390:SF1">
    <property type="entry name" value="MANNOSE-1-PHOSPHATE GUANYLYLTRANSFERASE"/>
    <property type="match status" value="1"/>
</dbReference>
<gene>
    <name evidence="4" type="ORF">IAA73_11390</name>
</gene>
<dbReference type="SUPFAM" id="SSF53448">
    <property type="entry name" value="Nucleotide-diphospho-sugar transferases"/>
    <property type="match status" value="1"/>
</dbReference>
<dbReference type="SUPFAM" id="SSF51182">
    <property type="entry name" value="RmlC-like cupins"/>
    <property type="match status" value="1"/>
</dbReference>
<dbReference type="EMBL" id="JADIMG010000104">
    <property type="protein sequence ID" value="MBO8460915.1"/>
    <property type="molecule type" value="Genomic_DNA"/>
</dbReference>
<evidence type="ECO:0000259" key="1">
    <source>
        <dbReference type="Pfam" id="PF00483"/>
    </source>
</evidence>
<organism evidence="4 5">
    <name type="scientific">Candidatus Gallipaludibacter merdavium</name>
    <dbReference type="NCBI Taxonomy" id="2840839"/>
    <lineage>
        <taxon>Bacteria</taxon>
        <taxon>Pseudomonadati</taxon>
        <taxon>Bacteroidota</taxon>
        <taxon>Bacteroidia</taxon>
        <taxon>Bacteroidales</taxon>
        <taxon>Candidatus Gallipaludibacter</taxon>
    </lineage>
</organism>
<dbReference type="AlphaFoldDB" id="A0A9D9HVR9"/>
<dbReference type="GO" id="GO:0009298">
    <property type="term" value="P:GDP-mannose biosynthetic process"/>
    <property type="evidence" value="ECO:0007669"/>
    <property type="project" value="TreeGrafter"/>
</dbReference>
<feature type="domain" description="Nucleotidyl transferase" evidence="1">
    <location>
        <begin position="3"/>
        <end position="267"/>
    </location>
</feature>
<dbReference type="GO" id="GO:0005976">
    <property type="term" value="P:polysaccharide metabolic process"/>
    <property type="evidence" value="ECO:0007669"/>
    <property type="project" value="InterPro"/>
</dbReference>
<feature type="domain" description="MannoseP isomerase/GMP-like beta-helix" evidence="3">
    <location>
        <begin position="286"/>
        <end position="331"/>
    </location>
</feature>
<reference evidence="4" key="1">
    <citation type="submission" date="2020-10" db="EMBL/GenBank/DDBJ databases">
        <authorList>
            <person name="Gilroy R."/>
        </authorList>
    </citation>
    <scope>NUCLEOTIDE SEQUENCE</scope>
    <source>
        <strain evidence="4">G3-3990</strain>
    </source>
</reference>
<dbReference type="GO" id="GO:0004475">
    <property type="term" value="F:mannose-1-phosphate guanylyltransferase (GTP) activity"/>
    <property type="evidence" value="ECO:0007669"/>
    <property type="project" value="TreeGrafter"/>
</dbReference>
<evidence type="ECO:0000259" key="2">
    <source>
        <dbReference type="Pfam" id="PF01050"/>
    </source>
</evidence>
<reference evidence="4" key="2">
    <citation type="journal article" date="2021" name="PeerJ">
        <title>Extensive microbial diversity within the chicken gut microbiome revealed by metagenomics and culture.</title>
        <authorList>
            <person name="Gilroy R."/>
            <person name="Ravi A."/>
            <person name="Getino M."/>
            <person name="Pursley I."/>
            <person name="Horton D.L."/>
            <person name="Alikhan N.F."/>
            <person name="Baker D."/>
            <person name="Gharbi K."/>
            <person name="Hall N."/>
            <person name="Watson M."/>
            <person name="Adriaenssens E.M."/>
            <person name="Foster-Nyarko E."/>
            <person name="Jarju S."/>
            <person name="Secka A."/>
            <person name="Antonio M."/>
            <person name="Oren A."/>
            <person name="Chaudhuri R.R."/>
            <person name="La Ragione R."/>
            <person name="Hildebrand F."/>
            <person name="Pallen M.J."/>
        </authorList>
    </citation>
    <scope>NUCLEOTIDE SEQUENCE</scope>
    <source>
        <strain evidence="4">G3-3990</strain>
    </source>
</reference>
<dbReference type="Gene3D" id="3.90.550.10">
    <property type="entry name" value="Spore Coat Polysaccharide Biosynthesis Protein SpsA, Chain A"/>
    <property type="match status" value="1"/>
</dbReference>
<dbReference type="Gene3D" id="2.60.120.10">
    <property type="entry name" value="Jelly Rolls"/>
    <property type="match status" value="1"/>
</dbReference>
<dbReference type="InterPro" id="IPR001538">
    <property type="entry name" value="Man6P_isomerase-2_C"/>
</dbReference>
<dbReference type="Pfam" id="PF01050">
    <property type="entry name" value="MannoseP_isomer"/>
    <property type="match status" value="1"/>
</dbReference>
<dbReference type="PANTHER" id="PTHR46390">
    <property type="entry name" value="MANNOSE-1-PHOSPHATE GUANYLYLTRANSFERASE"/>
    <property type="match status" value="1"/>
</dbReference>
<evidence type="ECO:0000313" key="4">
    <source>
        <dbReference type="EMBL" id="MBO8460915.1"/>
    </source>
</evidence>
<dbReference type="Proteomes" id="UP000823641">
    <property type="component" value="Unassembled WGS sequence"/>
</dbReference>
<dbReference type="InterPro" id="IPR005835">
    <property type="entry name" value="NTP_transferase_dom"/>
</dbReference>